<dbReference type="PROSITE" id="PS51318">
    <property type="entry name" value="TAT"/>
    <property type="match status" value="1"/>
</dbReference>
<dbReference type="InterPro" id="IPR017941">
    <property type="entry name" value="Rieske_2Fe-2S"/>
</dbReference>
<protein>
    <recommendedName>
        <fullName evidence="2">Cytochrome bc1 complex Rieske iron-sulfur subunit</fullName>
    </recommendedName>
    <alternativeName>
        <fullName evidence="8">Cytochrome bc1 reductase complex subunit QcrA</fullName>
    </alternativeName>
</protein>
<reference evidence="12" key="1">
    <citation type="submission" date="2021-04" db="EMBL/GenBank/DDBJ databases">
        <title>Pseudonocardia sp. nov., isolated from sandy soil of mangrove forest.</title>
        <authorList>
            <person name="Zan Z."/>
            <person name="Huang R."/>
            <person name="Liu W."/>
        </authorList>
    </citation>
    <scope>NUCLEOTIDE SEQUENCE</scope>
    <source>
        <strain evidence="12">S2-4</strain>
    </source>
</reference>
<evidence type="ECO:0000256" key="6">
    <source>
        <dbReference type="ARBA" id="ARBA00023014"/>
    </source>
</evidence>
<comment type="function">
    <text evidence="1">Iron-sulfur subunit of the cytochrome bc1 complex, an essential component of the respiratory electron transport chain required for ATP synthesis. The bc1 complex catalyzes the oxidation of menaquinol and the reduction of cytochrome c in the respiratory chain. The bc1 complex operates through a Q-cycle mechanism that couples electron transfer to generation of the proton gradient that drives ATP synthesis.</text>
</comment>
<evidence type="ECO:0000256" key="7">
    <source>
        <dbReference type="ARBA" id="ARBA00023157"/>
    </source>
</evidence>
<dbReference type="Gene3D" id="2.102.10.10">
    <property type="entry name" value="Rieske [2Fe-2S] iron-sulphur domain"/>
    <property type="match status" value="1"/>
</dbReference>
<dbReference type="CDD" id="cd03467">
    <property type="entry name" value="Rieske"/>
    <property type="match status" value="1"/>
</dbReference>
<proteinExistence type="predicted"/>
<feature type="domain" description="Rieske" evidence="11">
    <location>
        <begin position="58"/>
        <end position="148"/>
    </location>
</feature>
<evidence type="ECO:0000259" key="11">
    <source>
        <dbReference type="PROSITE" id="PS51296"/>
    </source>
</evidence>
<evidence type="ECO:0000313" key="13">
    <source>
        <dbReference type="Proteomes" id="UP001165283"/>
    </source>
</evidence>
<evidence type="ECO:0000256" key="9">
    <source>
        <dbReference type="SAM" id="MobiDB-lite"/>
    </source>
</evidence>
<dbReference type="Proteomes" id="UP001165283">
    <property type="component" value="Unassembled WGS sequence"/>
</dbReference>
<evidence type="ECO:0000256" key="4">
    <source>
        <dbReference type="ARBA" id="ARBA00022723"/>
    </source>
</evidence>
<accession>A0ABT1A6Q6</accession>
<organism evidence="12 13">
    <name type="scientific">Pseudonocardia humida</name>
    <dbReference type="NCBI Taxonomy" id="2800819"/>
    <lineage>
        <taxon>Bacteria</taxon>
        <taxon>Bacillati</taxon>
        <taxon>Actinomycetota</taxon>
        <taxon>Actinomycetes</taxon>
        <taxon>Pseudonocardiales</taxon>
        <taxon>Pseudonocardiaceae</taxon>
        <taxon>Pseudonocardia</taxon>
    </lineage>
</organism>
<name>A0ABT1A6Q6_9PSEU</name>
<dbReference type="InterPro" id="IPR036922">
    <property type="entry name" value="Rieske_2Fe-2S_sf"/>
</dbReference>
<keyword evidence="5" id="KW-0408">Iron</keyword>
<feature type="signal peptide" evidence="10">
    <location>
        <begin position="1"/>
        <end position="26"/>
    </location>
</feature>
<evidence type="ECO:0000256" key="2">
    <source>
        <dbReference type="ARBA" id="ARBA00015816"/>
    </source>
</evidence>
<sequence length="149" mass="14281">MPAPSETLSRRSVLAGACVTCAAAVAGCATYGPPTAPAPAPAPSAAPGAAAPPAGGAPALAQVADVPVGGGLIVGDTVITQPTAGEFKAFSTVCTHQGCAVSEIADGTINCLCHGSKFSVEDGEPTDGPANTALPAKEITVEGESITLA</sequence>
<gene>
    <name evidence="12" type="ORF">KDL28_26930</name>
</gene>
<keyword evidence="10" id="KW-0732">Signal</keyword>
<dbReference type="PANTHER" id="PTHR10134">
    <property type="entry name" value="CYTOCHROME B-C1 COMPLEX SUBUNIT RIESKE, MITOCHONDRIAL"/>
    <property type="match status" value="1"/>
</dbReference>
<comment type="caution">
    <text evidence="12">The sequence shown here is derived from an EMBL/GenBank/DDBJ whole genome shotgun (WGS) entry which is preliminary data.</text>
</comment>
<keyword evidence="6" id="KW-0411">Iron-sulfur</keyword>
<dbReference type="InterPro" id="IPR019546">
    <property type="entry name" value="TAT_signal_bac_arc"/>
</dbReference>
<evidence type="ECO:0000256" key="5">
    <source>
        <dbReference type="ARBA" id="ARBA00023004"/>
    </source>
</evidence>
<dbReference type="Pfam" id="PF00355">
    <property type="entry name" value="Rieske"/>
    <property type="match status" value="1"/>
</dbReference>
<evidence type="ECO:0000256" key="10">
    <source>
        <dbReference type="SAM" id="SignalP"/>
    </source>
</evidence>
<dbReference type="PROSITE" id="PS51296">
    <property type="entry name" value="RIESKE"/>
    <property type="match status" value="1"/>
</dbReference>
<feature type="region of interest" description="Disordered" evidence="9">
    <location>
        <begin position="36"/>
        <end position="57"/>
    </location>
</feature>
<feature type="compositionally biased region" description="Low complexity" evidence="9">
    <location>
        <begin position="45"/>
        <end position="57"/>
    </location>
</feature>
<dbReference type="NCBIfam" id="TIGR01409">
    <property type="entry name" value="TAT_signal_seq"/>
    <property type="match status" value="1"/>
</dbReference>
<dbReference type="EMBL" id="JAGSOV010000057">
    <property type="protein sequence ID" value="MCO1658707.1"/>
    <property type="molecule type" value="Genomic_DNA"/>
</dbReference>
<evidence type="ECO:0000313" key="12">
    <source>
        <dbReference type="EMBL" id="MCO1658707.1"/>
    </source>
</evidence>
<evidence type="ECO:0000256" key="1">
    <source>
        <dbReference type="ARBA" id="ARBA00002494"/>
    </source>
</evidence>
<dbReference type="InterPro" id="IPR006311">
    <property type="entry name" value="TAT_signal"/>
</dbReference>
<evidence type="ECO:0000256" key="3">
    <source>
        <dbReference type="ARBA" id="ARBA00022714"/>
    </source>
</evidence>
<keyword evidence="7" id="KW-1015">Disulfide bond</keyword>
<dbReference type="InterPro" id="IPR014349">
    <property type="entry name" value="Rieske_Fe-S_prot"/>
</dbReference>
<evidence type="ECO:0000256" key="8">
    <source>
        <dbReference type="ARBA" id="ARBA00029586"/>
    </source>
</evidence>
<keyword evidence="4" id="KW-0479">Metal-binding</keyword>
<feature type="chain" id="PRO_5046349244" description="Cytochrome bc1 complex Rieske iron-sulfur subunit" evidence="10">
    <location>
        <begin position="27"/>
        <end position="149"/>
    </location>
</feature>
<keyword evidence="13" id="KW-1185">Reference proteome</keyword>
<dbReference type="RefSeq" id="WP_252442966.1">
    <property type="nucleotide sequence ID" value="NZ_JAGSOV010000057.1"/>
</dbReference>
<keyword evidence="3" id="KW-0001">2Fe-2S</keyword>
<dbReference type="SUPFAM" id="SSF50022">
    <property type="entry name" value="ISP domain"/>
    <property type="match status" value="1"/>
</dbReference>